<protein>
    <submittedName>
        <fullName evidence="1">Uncharacterized protein</fullName>
    </submittedName>
</protein>
<dbReference type="KEGG" id="nta:107810874"/>
<accession>A0A1S4BQW3</accession>
<evidence type="ECO:0000313" key="1">
    <source>
        <dbReference type="RefSeq" id="XP_016491188.1"/>
    </source>
</evidence>
<dbReference type="PaxDb" id="4097-A0A1S4BQW3"/>
<reference evidence="1" key="1">
    <citation type="submission" date="2025-08" db="UniProtKB">
        <authorList>
            <consortium name="RefSeq"/>
        </authorList>
    </citation>
    <scope>IDENTIFICATION</scope>
</reference>
<dbReference type="OMA" id="NWMQSAN"/>
<dbReference type="AlphaFoldDB" id="A0A1S4BQW3"/>
<proteinExistence type="predicted"/>
<gene>
    <name evidence="1" type="primary">LOC107810874</name>
</gene>
<name>A0A1S4BQW3_TOBAC</name>
<dbReference type="RefSeq" id="XP_016491188.1">
    <property type="nucleotide sequence ID" value="XM_016635702.1"/>
</dbReference>
<organism evidence="1">
    <name type="scientific">Nicotiana tabacum</name>
    <name type="common">Common tobacco</name>
    <dbReference type="NCBI Taxonomy" id="4097"/>
    <lineage>
        <taxon>Eukaryota</taxon>
        <taxon>Viridiplantae</taxon>
        <taxon>Streptophyta</taxon>
        <taxon>Embryophyta</taxon>
        <taxon>Tracheophyta</taxon>
        <taxon>Spermatophyta</taxon>
        <taxon>Magnoliopsida</taxon>
        <taxon>eudicotyledons</taxon>
        <taxon>Gunneridae</taxon>
        <taxon>Pentapetalae</taxon>
        <taxon>asterids</taxon>
        <taxon>lamiids</taxon>
        <taxon>Solanales</taxon>
        <taxon>Solanaceae</taxon>
        <taxon>Nicotianoideae</taxon>
        <taxon>Nicotianeae</taxon>
        <taxon>Nicotiana</taxon>
    </lineage>
</organism>
<sequence length="149" mass="16137">MHATTTKLTDISSVVVSQSSAPAAPLQPQVPPLVKEALKKILQNQKTITDTLVAHGKVIADLSKQVRKMKKSLASKRSMEKLTKEVEKIAFAGDLPLDLLMETAPSATQIAPRASAGQSEEPVSTSHTIEEIIWMFSNPINPQPSNDEI</sequence>
<dbReference type="OrthoDB" id="1243298at2759"/>